<dbReference type="STRING" id="1802281.A3A44_03200"/>
<protein>
    <submittedName>
        <fullName evidence="1">Uncharacterized protein</fullName>
    </submittedName>
</protein>
<evidence type="ECO:0000313" key="2">
    <source>
        <dbReference type="Proteomes" id="UP000178977"/>
    </source>
</evidence>
<gene>
    <name evidence="1" type="ORF">A3A44_03200</name>
</gene>
<dbReference type="EMBL" id="MHQT01000021">
    <property type="protein sequence ID" value="OHA09582.1"/>
    <property type="molecule type" value="Genomic_DNA"/>
</dbReference>
<dbReference type="Proteomes" id="UP000178977">
    <property type="component" value="Unassembled WGS sequence"/>
</dbReference>
<organism evidence="1 2">
    <name type="scientific">Candidatus Sungbacteria bacterium RIFCSPLOWO2_01_FULL_60_25</name>
    <dbReference type="NCBI Taxonomy" id="1802281"/>
    <lineage>
        <taxon>Bacteria</taxon>
        <taxon>Candidatus Sungiibacteriota</taxon>
    </lineage>
</organism>
<reference evidence="1 2" key="1">
    <citation type="journal article" date="2016" name="Nat. Commun.">
        <title>Thousands of microbial genomes shed light on interconnected biogeochemical processes in an aquifer system.</title>
        <authorList>
            <person name="Anantharaman K."/>
            <person name="Brown C.T."/>
            <person name="Hug L.A."/>
            <person name="Sharon I."/>
            <person name="Castelle C.J."/>
            <person name="Probst A.J."/>
            <person name="Thomas B.C."/>
            <person name="Singh A."/>
            <person name="Wilkins M.J."/>
            <person name="Karaoz U."/>
            <person name="Brodie E.L."/>
            <person name="Williams K.H."/>
            <person name="Hubbard S.S."/>
            <person name="Banfield J.F."/>
        </authorList>
    </citation>
    <scope>NUCLEOTIDE SEQUENCE [LARGE SCALE GENOMIC DNA]</scope>
</reference>
<dbReference type="AlphaFoldDB" id="A0A1G2LFI2"/>
<evidence type="ECO:0000313" key="1">
    <source>
        <dbReference type="EMBL" id="OHA09582.1"/>
    </source>
</evidence>
<proteinExistence type="predicted"/>
<comment type="caution">
    <text evidence="1">The sequence shown here is derived from an EMBL/GenBank/DDBJ whole genome shotgun (WGS) entry which is preliminary data.</text>
</comment>
<name>A0A1G2LFI2_9BACT</name>
<sequence length="119" mass="12926">MATTESEGEGKQMVSFDGLRALLEKGCADLLGCIPTGDKPVINLALTSGSDVISMAVSDPHARLELLTDFAKAVRALAMGRSAEEVRRLMAEEGLAQRIVACDESWPQQYISWPQQYIV</sequence>
<accession>A0A1G2LFI2</accession>